<accession>A0ABS3N6K7</accession>
<evidence type="ECO:0008006" key="3">
    <source>
        <dbReference type="Google" id="ProtNLM"/>
    </source>
</evidence>
<evidence type="ECO:0000313" key="1">
    <source>
        <dbReference type="EMBL" id="MBO1513701.1"/>
    </source>
</evidence>
<comment type="caution">
    <text evidence="1">The sequence shown here is derived from an EMBL/GenBank/DDBJ whole genome shotgun (WGS) entry which is preliminary data.</text>
</comment>
<organism evidence="1 2">
    <name type="scientific">Metabacillus bambusae</name>
    <dbReference type="NCBI Taxonomy" id="2795218"/>
    <lineage>
        <taxon>Bacteria</taxon>
        <taxon>Bacillati</taxon>
        <taxon>Bacillota</taxon>
        <taxon>Bacilli</taxon>
        <taxon>Bacillales</taxon>
        <taxon>Bacillaceae</taxon>
        <taxon>Metabacillus</taxon>
    </lineage>
</organism>
<dbReference type="RefSeq" id="WP_207980650.1">
    <property type="nucleotide sequence ID" value="NZ_JAGDEL010000016.1"/>
</dbReference>
<keyword evidence="2" id="KW-1185">Reference proteome</keyword>
<protein>
    <recommendedName>
        <fullName evidence="3">HNH endonuclease 5 domain-containing protein</fullName>
    </recommendedName>
</protein>
<dbReference type="EMBL" id="JAGDEL010000016">
    <property type="protein sequence ID" value="MBO1513701.1"/>
    <property type="molecule type" value="Genomic_DNA"/>
</dbReference>
<gene>
    <name evidence="1" type="ORF">I7822_18935</name>
</gene>
<dbReference type="Proteomes" id="UP000663981">
    <property type="component" value="Unassembled WGS sequence"/>
</dbReference>
<proteinExistence type="predicted"/>
<reference evidence="1 2" key="1">
    <citation type="submission" date="2021-03" db="EMBL/GenBank/DDBJ databases">
        <title>Whole genome sequence of Metabacillus bambusae BG109.</title>
        <authorList>
            <person name="Jeong J.W."/>
        </authorList>
    </citation>
    <scope>NUCLEOTIDE SEQUENCE [LARGE SCALE GENOMIC DNA]</scope>
    <source>
        <strain evidence="1 2">BG109</strain>
    </source>
</reference>
<sequence length="340" mass="40288">MENTDKKKYFDPFENMSFTYDRCFLCGIELNEVNESEEHVFPKWLLEKYNLWNDTLTLLNGTRIPYRMLKIPCCTECNNNHLSNMENTIKKGLEDGYEKFANIDRVIVYQWISKIFYGLLFKELSLTYDRSKPSSGTITTPELLKGYRMTHSFMQSVRYPIEFEGFQPWSIHILEGQVSDNRRIFNYIDGLNTLTFSINLGTIIIFAHLQDNGIHQVAKNDYFNKLKGCKLHNVQFIEIATKLVYSSYLLNHSPYYMLNYPNEENEPLKVFSLSSSYYYDDWDETEYANLLHYYLSHFYEIEIENVYSKKDQKCASFIRNNDGSFNEIPVDAKIVFNKYD</sequence>
<evidence type="ECO:0000313" key="2">
    <source>
        <dbReference type="Proteomes" id="UP000663981"/>
    </source>
</evidence>
<name>A0ABS3N6K7_9BACI</name>